<proteinExistence type="predicted"/>
<accession>A0A0E9S7P6</accession>
<protein>
    <submittedName>
        <fullName evidence="1">Uncharacterized protein</fullName>
    </submittedName>
</protein>
<reference evidence="1" key="1">
    <citation type="submission" date="2014-11" db="EMBL/GenBank/DDBJ databases">
        <authorList>
            <person name="Amaro Gonzalez C."/>
        </authorList>
    </citation>
    <scope>NUCLEOTIDE SEQUENCE</scope>
</reference>
<sequence length="37" mass="4364">MDSVPLICHLLMQLLEKLFFIQEIHGDPILKLAFYSF</sequence>
<evidence type="ECO:0000313" key="1">
    <source>
        <dbReference type="EMBL" id="JAH37449.1"/>
    </source>
</evidence>
<dbReference type="EMBL" id="GBXM01071128">
    <property type="protein sequence ID" value="JAH37449.1"/>
    <property type="molecule type" value="Transcribed_RNA"/>
</dbReference>
<name>A0A0E9S7P6_ANGAN</name>
<organism evidence="1">
    <name type="scientific">Anguilla anguilla</name>
    <name type="common">European freshwater eel</name>
    <name type="synonym">Muraena anguilla</name>
    <dbReference type="NCBI Taxonomy" id="7936"/>
    <lineage>
        <taxon>Eukaryota</taxon>
        <taxon>Metazoa</taxon>
        <taxon>Chordata</taxon>
        <taxon>Craniata</taxon>
        <taxon>Vertebrata</taxon>
        <taxon>Euteleostomi</taxon>
        <taxon>Actinopterygii</taxon>
        <taxon>Neopterygii</taxon>
        <taxon>Teleostei</taxon>
        <taxon>Anguilliformes</taxon>
        <taxon>Anguillidae</taxon>
        <taxon>Anguilla</taxon>
    </lineage>
</organism>
<dbReference type="AlphaFoldDB" id="A0A0E9S7P6"/>
<reference evidence="1" key="2">
    <citation type="journal article" date="2015" name="Fish Shellfish Immunol.">
        <title>Early steps in the European eel (Anguilla anguilla)-Vibrio vulnificus interaction in the gills: Role of the RtxA13 toxin.</title>
        <authorList>
            <person name="Callol A."/>
            <person name="Pajuelo D."/>
            <person name="Ebbesson L."/>
            <person name="Teles M."/>
            <person name="MacKenzie S."/>
            <person name="Amaro C."/>
        </authorList>
    </citation>
    <scope>NUCLEOTIDE SEQUENCE</scope>
</reference>